<dbReference type="OrthoDB" id="9793451at2"/>
<dbReference type="RefSeq" id="WP_072356961.1">
    <property type="nucleotide sequence ID" value="NZ_CP139972.1"/>
</dbReference>
<dbReference type="InterPro" id="IPR018060">
    <property type="entry name" value="HTH_AraC"/>
</dbReference>
<evidence type="ECO:0000313" key="5">
    <source>
        <dbReference type="EMBL" id="SFW18066.1"/>
    </source>
</evidence>
<name>A0A1K1M4G7_9BACT</name>
<dbReference type="Pfam" id="PF12833">
    <property type="entry name" value="HTH_18"/>
    <property type="match status" value="1"/>
</dbReference>
<dbReference type="PANTHER" id="PTHR43280">
    <property type="entry name" value="ARAC-FAMILY TRANSCRIPTIONAL REGULATOR"/>
    <property type="match status" value="1"/>
</dbReference>
<evidence type="ECO:0000313" key="8">
    <source>
        <dbReference type="Proteomes" id="UP001326715"/>
    </source>
</evidence>
<keyword evidence="8" id="KW-1185">Reference proteome</keyword>
<dbReference type="EMBL" id="CP140154">
    <property type="protein sequence ID" value="WQG89742.1"/>
    <property type="molecule type" value="Genomic_DNA"/>
</dbReference>
<organism evidence="5 7">
    <name type="scientific">Chitinophaga sancti</name>
    <dbReference type="NCBI Taxonomy" id="1004"/>
    <lineage>
        <taxon>Bacteria</taxon>
        <taxon>Pseudomonadati</taxon>
        <taxon>Bacteroidota</taxon>
        <taxon>Chitinophagia</taxon>
        <taxon>Chitinophagales</taxon>
        <taxon>Chitinophagaceae</taxon>
        <taxon>Chitinophaga</taxon>
    </lineage>
</organism>
<dbReference type="STRING" id="1004.SAMN05661012_00442"/>
<dbReference type="Gene3D" id="2.60.120.10">
    <property type="entry name" value="Jelly Rolls"/>
    <property type="match status" value="1"/>
</dbReference>
<dbReference type="Proteomes" id="UP000183788">
    <property type="component" value="Unassembled WGS sequence"/>
</dbReference>
<proteinExistence type="predicted"/>
<dbReference type="PROSITE" id="PS01124">
    <property type="entry name" value="HTH_ARAC_FAMILY_2"/>
    <property type="match status" value="1"/>
</dbReference>
<dbReference type="PANTHER" id="PTHR43280:SF32">
    <property type="entry name" value="TRANSCRIPTIONAL REGULATORY PROTEIN"/>
    <property type="match status" value="1"/>
</dbReference>
<reference evidence="5 7" key="1">
    <citation type="submission" date="2016-11" db="EMBL/GenBank/DDBJ databases">
        <authorList>
            <person name="Jaros S."/>
            <person name="Januszkiewicz K."/>
            <person name="Wedrychowicz H."/>
        </authorList>
    </citation>
    <scope>NUCLEOTIDE SEQUENCE [LARGE SCALE GENOMIC DNA]</scope>
    <source>
        <strain evidence="5 7">DSM 784</strain>
    </source>
</reference>
<dbReference type="GO" id="GO:0043565">
    <property type="term" value="F:sequence-specific DNA binding"/>
    <property type="evidence" value="ECO:0007669"/>
    <property type="project" value="InterPro"/>
</dbReference>
<dbReference type="EMBL" id="FPIZ01000001">
    <property type="protein sequence ID" value="SFW18066.1"/>
    <property type="molecule type" value="Genomic_DNA"/>
</dbReference>
<reference evidence="6 8" key="2">
    <citation type="submission" date="2023-11" db="EMBL/GenBank/DDBJ databases">
        <title>MicrobeMod: A computational toolkit for identifying prokaryotic methylation and restriction-modification with nanopore sequencing.</title>
        <authorList>
            <person name="Crits-Christoph A."/>
            <person name="Kang S.C."/>
            <person name="Lee H."/>
            <person name="Ostrov N."/>
        </authorList>
    </citation>
    <scope>NUCLEOTIDE SEQUENCE [LARGE SCALE GENOMIC DNA]</scope>
    <source>
        <strain evidence="6 8">ATCC 23090</strain>
    </source>
</reference>
<dbReference type="InterPro" id="IPR011051">
    <property type="entry name" value="RmlC_Cupin_sf"/>
</dbReference>
<dbReference type="SUPFAM" id="SSF46689">
    <property type="entry name" value="Homeodomain-like"/>
    <property type="match status" value="1"/>
</dbReference>
<dbReference type="Proteomes" id="UP001326715">
    <property type="component" value="Chromosome"/>
</dbReference>
<evidence type="ECO:0000256" key="1">
    <source>
        <dbReference type="ARBA" id="ARBA00023015"/>
    </source>
</evidence>
<dbReference type="InterPro" id="IPR009057">
    <property type="entry name" value="Homeodomain-like_sf"/>
</dbReference>
<evidence type="ECO:0000256" key="2">
    <source>
        <dbReference type="ARBA" id="ARBA00023125"/>
    </source>
</evidence>
<protein>
    <submittedName>
        <fullName evidence="5">AraC-type DNA-binding protein</fullName>
    </submittedName>
    <submittedName>
        <fullName evidence="6">Helix-turn-helix domain-containing protein</fullName>
    </submittedName>
</protein>
<dbReference type="GO" id="GO:0003700">
    <property type="term" value="F:DNA-binding transcription factor activity"/>
    <property type="evidence" value="ECO:0007669"/>
    <property type="project" value="InterPro"/>
</dbReference>
<dbReference type="SUPFAM" id="SSF51182">
    <property type="entry name" value="RmlC-like cupins"/>
    <property type="match status" value="1"/>
</dbReference>
<dbReference type="Gene3D" id="1.10.10.60">
    <property type="entry name" value="Homeodomain-like"/>
    <property type="match status" value="1"/>
</dbReference>
<dbReference type="InterPro" id="IPR014710">
    <property type="entry name" value="RmlC-like_jellyroll"/>
</dbReference>
<dbReference type="AlphaFoldDB" id="A0A1K1M4G7"/>
<keyword evidence="2 5" id="KW-0238">DNA-binding</keyword>
<keyword evidence="1" id="KW-0805">Transcription regulation</keyword>
<dbReference type="SMART" id="SM00342">
    <property type="entry name" value="HTH_ARAC"/>
    <property type="match status" value="1"/>
</dbReference>
<evidence type="ECO:0000256" key="3">
    <source>
        <dbReference type="ARBA" id="ARBA00023163"/>
    </source>
</evidence>
<gene>
    <name evidence="5" type="ORF">SAMN05661012_00442</name>
    <name evidence="6" type="ORF">SR876_32940</name>
</gene>
<feature type="domain" description="HTH araC/xylS-type" evidence="4">
    <location>
        <begin position="190"/>
        <end position="288"/>
    </location>
</feature>
<evidence type="ECO:0000313" key="7">
    <source>
        <dbReference type="Proteomes" id="UP000183788"/>
    </source>
</evidence>
<evidence type="ECO:0000313" key="6">
    <source>
        <dbReference type="EMBL" id="WQG89742.1"/>
    </source>
</evidence>
<keyword evidence="3" id="KW-0804">Transcription</keyword>
<accession>A0A1K1M4G7</accession>
<evidence type="ECO:0000259" key="4">
    <source>
        <dbReference type="PROSITE" id="PS01124"/>
    </source>
</evidence>
<sequence length="299" mass="35160">MKYPEYFPLQEFKHKEADLPFEIHPFRWDDESVRAHNALPHRQNFIEIIWVTKGHSTLIVDMQKHEMPANSVYCVTAGQIHQLTGNDHTEGYIYQFTEDFLYMGEHEFDLMYHSGLFQAFSRSAGIEVDSRIAVEMEEITMKMMREADNLYLLRTELMRRYLKIFLIYLTRQLRGTLQTTIQTRNIELVEKFKNMVEAMFKSKKKVADFARELSVTPNYLNEIVKKITGYPASHHIRQRVVLEAKRQAAYSDVCMKEVAWNLGFSDIAHFSKFFKNSTGTNFSDFKKECLVFSSTTNDI</sequence>